<reference evidence="2" key="2">
    <citation type="submission" date="2015-01" db="EMBL/GenBank/DDBJ databases">
        <title>Evolutionary Origins and Diversification of the Mycorrhizal Mutualists.</title>
        <authorList>
            <consortium name="DOE Joint Genome Institute"/>
            <consortium name="Mycorrhizal Genomics Consortium"/>
            <person name="Kohler A."/>
            <person name="Kuo A."/>
            <person name="Nagy L.G."/>
            <person name="Floudas D."/>
            <person name="Copeland A."/>
            <person name="Barry K.W."/>
            <person name="Cichocki N."/>
            <person name="Veneault-Fourrey C."/>
            <person name="LaButti K."/>
            <person name="Lindquist E.A."/>
            <person name="Lipzen A."/>
            <person name="Lundell T."/>
            <person name="Morin E."/>
            <person name="Murat C."/>
            <person name="Riley R."/>
            <person name="Ohm R."/>
            <person name="Sun H."/>
            <person name="Tunlid A."/>
            <person name="Henrissat B."/>
            <person name="Grigoriev I.V."/>
            <person name="Hibbett D.S."/>
            <person name="Martin F."/>
        </authorList>
    </citation>
    <scope>NUCLEOTIDE SEQUENCE [LARGE SCALE GENOMIC DNA]</scope>
    <source>
        <strain evidence="2">Foug A</strain>
    </source>
</reference>
<dbReference type="AlphaFoldDB" id="A0A0C3A6V6"/>
<gene>
    <name evidence="1" type="ORF">SCLCIDRAFT_26598</name>
</gene>
<sequence>MDMLNLQLPISHLSSSLYSRFESTNRGVHGSSSLGGREQVRCVLRPVRRVLTFFPVVFMSYATLEAFVRFPKPCGPSEYCFAVSAVSSSFKSVRLQVYPRRPQELGLLRAHMCPLDTSGVSNAVRLVYRSSTASTTTPPPMSTITTTSLTLTTTNYEITAEDHRNRHQFQR</sequence>
<evidence type="ECO:0000313" key="2">
    <source>
        <dbReference type="Proteomes" id="UP000053989"/>
    </source>
</evidence>
<protein>
    <submittedName>
        <fullName evidence="1">Uncharacterized protein</fullName>
    </submittedName>
</protein>
<dbReference type="HOGENOM" id="CLU_1563798_0_0_1"/>
<proteinExistence type="predicted"/>
<dbReference type="InParanoid" id="A0A0C3A6V6"/>
<organism evidence="1 2">
    <name type="scientific">Scleroderma citrinum Foug A</name>
    <dbReference type="NCBI Taxonomy" id="1036808"/>
    <lineage>
        <taxon>Eukaryota</taxon>
        <taxon>Fungi</taxon>
        <taxon>Dikarya</taxon>
        <taxon>Basidiomycota</taxon>
        <taxon>Agaricomycotina</taxon>
        <taxon>Agaricomycetes</taxon>
        <taxon>Agaricomycetidae</taxon>
        <taxon>Boletales</taxon>
        <taxon>Sclerodermatineae</taxon>
        <taxon>Sclerodermataceae</taxon>
        <taxon>Scleroderma</taxon>
    </lineage>
</organism>
<keyword evidence="2" id="KW-1185">Reference proteome</keyword>
<reference evidence="1 2" key="1">
    <citation type="submission" date="2014-04" db="EMBL/GenBank/DDBJ databases">
        <authorList>
            <consortium name="DOE Joint Genome Institute"/>
            <person name="Kuo A."/>
            <person name="Kohler A."/>
            <person name="Nagy L.G."/>
            <person name="Floudas D."/>
            <person name="Copeland A."/>
            <person name="Barry K.W."/>
            <person name="Cichocki N."/>
            <person name="Veneault-Fourrey C."/>
            <person name="LaButti K."/>
            <person name="Lindquist E.A."/>
            <person name="Lipzen A."/>
            <person name="Lundell T."/>
            <person name="Morin E."/>
            <person name="Murat C."/>
            <person name="Sun H."/>
            <person name="Tunlid A."/>
            <person name="Henrissat B."/>
            <person name="Grigoriev I.V."/>
            <person name="Hibbett D.S."/>
            <person name="Martin F."/>
            <person name="Nordberg H.P."/>
            <person name="Cantor M.N."/>
            <person name="Hua S.X."/>
        </authorList>
    </citation>
    <scope>NUCLEOTIDE SEQUENCE [LARGE SCALE GENOMIC DNA]</scope>
    <source>
        <strain evidence="1 2">Foug A</strain>
    </source>
</reference>
<accession>A0A0C3A6V6</accession>
<dbReference type="Proteomes" id="UP000053989">
    <property type="component" value="Unassembled WGS sequence"/>
</dbReference>
<dbReference type="EMBL" id="KN822061">
    <property type="protein sequence ID" value="KIM60557.1"/>
    <property type="molecule type" value="Genomic_DNA"/>
</dbReference>
<name>A0A0C3A6V6_9AGAM</name>
<evidence type="ECO:0000313" key="1">
    <source>
        <dbReference type="EMBL" id="KIM60557.1"/>
    </source>
</evidence>